<feature type="chain" id="PRO_5013572983" description="Cytosolic fatty-acid binding proteins domain-containing protein" evidence="4">
    <location>
        <begin position="25"/>
        <end position="205"/>
    </location>
</feature>
<organism evidence="5 6">
    <name type="scientific">Caenorhabditis nigoni</name>
    <dbReference type="NCBI Taxonomy" id="1611254"/>
    <lineage>
        <taxon>Eukaryota</taxon>
        <taxon>Metazoa</taxon>
        <taxon>Ecdysozoa</taxon>
        <taxon>Nematoda</taxon>
        <taxon>Chromadorea</taxon>
        <taxon>Rhabditida</taxon>
        <taxon>Rhabditina</taxon>
        <taxon>Rhabditomorpha</taxon>
        <taxon>Rhabditoidea</taxon>
        <taxon>Rhabditidae</taxon>
        <taxon>Peloderinae</taxon>
        <taxon>Caenorhabditis</taxon>
    </lineage>
</organism>
<dbReference type="CDD" id="cd00742">
    <property type="entry name" value="FABP"/>
    <property type="match status" value="1"/>
</dbReference>
<keyword evidence="6" id="KW-1185">Reference proteome</keyword>
<dbReference type="InterPro" id="IPR040094">
    <property type="entry name" value="Lbp1-4"/>
</dbReference>
<evidence type="ECO:0008006" key="7">
    <source>
        <dbReference type="Google" id="ProtNLM"/>
    </source>
</evidence>
<dbReference type="STRING" id="1611254.A0A2G5SRF8"/>
<feature type="signal peptide" evidence="4">
    <location>
        <begin position="1"/>
        <end position="24"/>
    </location>
</feature>
<dbReference type="Proteomes" id="UP000230233">
    <property type="component" value="Chromosome X"/>
</dbReference>
<name>A0A2G5SRF8_9PELO</name>
<sequence length="205" mass="23355">MHITSLNLLLAVAIVFFSAKGCTAKPGIGAIAASARVASKRHPTHNEQLQASDNNTICETPDMLPEKFFGGFKLDHFENLDEYLTAKGYSWFTRKMVTLANFKKVFAKTEISNTFDYSNLTSKKDVFHKNVCLGNSFSGEGIDSTKHEITFSLNNGHLFEHHKPLEEGEAKEETYEYYFDGDWLLQKMSYNGVEGRRYYKKTHME</sequence>
<dbReference type="PRINTS" id="PR00178">
    <property type="entry name" value="FATTYACIDBP"/>
</dbReference>
<dbReference type="AlphaFoldDB" id="A0A2G5SRF8"/>
<comment type="caution">
    <text evidence="5">The sequence shown here is derived from an EMBL/GenBank/DDBJ whole genome shotgun (WGS) entry which is preliminary data.</text>
</comment>
<evidence type="ECO:0000313" key="6">
    <source>
        <dbReference type="Proteomes" id="UP000230233"/>
    </source>
</evidence>
<proteinExistence type="inferred from homology"/>
<evidence type="ECO:0000256" key="3">
    <source>
        <dbReference type="ARBA" id="ARBA00023121"/>
    </source>
</evidence>
<gene>
    <name evidence="5" type="primary">Cnig_chr_X.g23833</name>
    <name evidence="5" type="ORF">B9Z55_023833</name>
</gene>
<evidence type="ECO:0000256" key="1">
    <source>
        <dbReference type="ARBA" id="ARBA00008390"/>
    </source>
</evidence>
<protein>
    <recommendedName>
        <fullName evidence="7">Cytosolic fatty-acid binding proteins domain-containing protein</fullName>
    </recommendedName>
</protein>
<keyword evidence="2" id="KW-0813">Transport</keyword>
<dbReference type="InterPro" id="IPR000463">
    <property type="entry name" value="Fatty_acid-bd"/>
</dbReference>
<dbReference type="GO" id="GO:0008289">
    <property type="term" value="F:lipid binding"/>
    <property type="evidence" value="ECO:0007669"/>
    <property type="project" value="UniProtKB-KW"/>
</dbReference>
<dbReference type="Gene3D" id="2.40.128.20">
    <property type="match status" value="1"/>
</dbReference>
<evidence type="ECO:0000256" key="4">
    <source>
        <dbReference type="SAM" id="SignalP"/>
    </source>
</evidence>
<dbReference type="InterPro" id="IPR012674">
    <property type="entry name" value="Calycin"/>
</dbReference>
<dbReference type="OrthoDB" id="412780at2759"/>
<dbReference type="PANTHER" id="PTHR22725:SF2">
    <property type="entry name" value="FATTY ACID-BINDING PROTEIN HOMOLOG 1-RELATED"/>
    <property type="match status" value="1"/>
</dbReference>
<dbReference type="SUPFAM" id="SSF50814">
    <property type="entry name" value="Lipocalins"/>
    <property type="match status" value="1"/>
</dbReference>
<dbReference type="PANTHER" id="PTHR22725">
    <property type="entry name" value="FATTY ACID-BINDING PROTEIN HOMOLOG 1-RELATED-RELATED"/>
    <property type="match status" value="1"/>
</dbReference>
<dbReference type="EMBL" id="PDUG01000006">
    <property type="protein sequence ID" value="PIC17670.1"/>
    <property type="molecule type" value="Genomic_DNA"/>
</dbReference>
<comment type="similarity">
    <text evidence="1">Belongs to the calycin superfamily. Fatty-acid binding protein (FABP) family.</text>
</comment>
<accession>A0A2G5SRF8</accession>
<reference evidence="6" key="1">
    <citation type="submission" date="2017-10" db="EMBL/GenBank/DDBJ databases">
        <title>Rapid genome shrinkage in a self-fertile nematode reveals novel sperm competition proteins.</title>
        <authorList>
            <person name="Yin D."/>
            <person name="Schwarz E.M."/>
            <person name="Thomas C.G."/>
            <person name="Felde R.L."/>
            <person name="Korf I.F."/>
            <person name="Cutter A.D."/>
            <person name="Schartner C.M."/>
            <person name="Ralston E.J."/>
            <person name="Meyer B.J."/>
            <person name="Haag E.S."/>
        </authorList>
    </citation>
    <scope>NUCLEOTIDE SEQUENCE [LARGE SCALE GENOMIC DNA]</scope>
    <source>
        <strain evidence="6">JU1422</strain>
    </source>
</reference>
<keyword evidence="3" id="KW-0446">Lipid-binding</keyword>
<evidence type="ECO:0000313" key="5">
    <source>
        <dbReference type="EMBL" id="PIC17670.1"/>
    </source>
</evidence>
<keyword evidence="4" id="KW-0732">Signal</keyword>
<evidence type="ECO:0000256" key="2">
    <source>
        <dbReference type="ARBA" id="ARBA00022448"/>
    </source>
</evidence>